<evidence type="ECO:0000256" key="4">
    <source>
        <dbReference type="ARBA" id="ARBA00022598"/>
    </source>
</evidence>
<dbReference type="PROSITE" id="PS50860">
    <property type="entry name" value="AA_TRNA_LIGASE_II_ALA"/>
    <property type="match status" value="1"/>
</dbReference>
<keyword evidence="3" id="KW-0820">tRNA-binding</keyword>
<sequence>MESSEIRKRFLKFFEERGHTLIPSASLVPEGDVTTLFTGSGMQPLIKYLLGEKHPKGVRLVNSQKSFRAEDIDEVGDNRHTTFFEMLGNWSLGDYFKQEQLPWFFEFLTEEIGLDPNKLYVTVFAGDPENNVPRDMESVEIWKRLFKEKGIEAKDVELITEKNASELGMQGGRIFYYSTKNWWSRAGAPAQMPPHEPGGPDSEVFFEFTDARHDEKFGKYCHPNCDCGHFMEIGNSVFMEYIKKEDGTFENLAQQNVDFGGGLERITAASRNDPDMFNIDLLKPLISVLPTADTDQRRKCIIVDHARASFFLISDGVRPSNKHQGYILRRLLRRMIVQAHLGSFGSFAGTDTLSTGAAEDIKAVFRKISEVYQGIYPLNLNLANEVFTDEFNRFNRVFRDGLREIKRLEKIDAVTAFKLYESFGITYEIIKDVAGAKAETLTRNAFDKEFEKHQEISRAGIEKKFGGHGLVLDTGELKAGSKEELKIVTRLHTATHLLNAALHKVLGDSVEQRGSDITAERTRFDFLFPRKLTADEIRKIEDWVNYAIDKNFPVAFEEMPLDEAKRSGALFFYKGHYPERVKVYTVGNADEVFSRELCGGPHVAHTGEIGPFKIEKEESSSAGVRRIRAALSS</sequence>
<dbReference type="Gene3D" id="3.30.980.10">
    <property type="entry name" value="Threonyl-trna Synthetase, Chain A, domain 2"/>
    <property type="match status" value="1"/>
</dbReference>
<evidence type="ECO:0000313" key="12">
    <source>
        <dbReference type="Proteomes" id="UP000724148"/>
    </source>
</evidence>
<name>A0A931SBU0_9BACT</name>
<evidence type="ECO:0000313" key="11">
    <source>
        <dbReference type="EMBL" id="MBI2097026.1"/>
    </source>
</evidence>
<dbReference type="PRINTS" id="PR00980">
    <property type="entry name" value="TRNASYNTHALA"/>
</dbReference>
<keyword evidence="4 11" id="KW-0436">Ligase</keyword>
<dbReference type="GO" id="GO:0006419">
    <property type="term" value="P:alanyl-tRNA aminoacylation"/>
    <property type="evidence" value="ECO:0007669"/>
    <property type="project" value="InterPro"/>
</dbReference>
<dbReference type="InterPro" id="IPR045864">
    <property type="entry name" value="aa-tRNA-synth_II/BPL/LPL"/>
</dbReference>
<dbReference type="InterPro" id="IPR002318">
    <property type="entry name" value="Ala-tRNA-lgiase_IIc"/>
</dbReference>
<proteinExistence type="inferred from homology"/>
<dbReference type="GO" id="GO:0000049">
    <property type="term" value="F:tRNA binding"/>
    <property type="evidence" value="ECO:0007669"/>
    <property type="project" value="UniProtKB-KW"/>
</dbReference>
<evidence type="ECO:0000256" key="6">
    <source>
        <dbReference type="ARBA" id="ARBA00022840"/>
    </source>
</evidence>
<dbReference type="Pfam" id="PF01411">
    <property type="entry name" value="tRNA-synt_2c"/>
    <property type="match status" value="1"/>
</dbReference>
<comment type="similarity">
    <text evidence="1">Belongs to the class-II aminoacyl-tRNA synthetase family.</text>
</comment>
<evidence type="ECO:0000259" key="10">
    <source>
        <dbReference type="PROSITE" id="PS50860"/>
    </source>
</evidence>
<feature type="domain" description="Alanyl-transfer RNA synthetases family profile" evidence="10">
    <location>
        <begin position="1"/>
        <end position="633"/>
    </location>
</feature>
<dbReference type="Proteomes" id="UP000724148">
    <property type="component" value="Unassembled WGS sequence"/>
</dbReference>
<dbReference type="InterPro" id="IPR018162">
    <property type="entry name" value="Ala-tRNA-ligase_IIc_anticod-bd"/>
</dbReference>
<dbReference type="Gene3D" id="3.30.930.10">
    <property type="entry name" value="Bira Bifunctional Protein, Domain 2"/>
    <property type="match status" value="1"/>
</dbReference>
<keyword evidence="6" id="KW-0067">ATP-binding</keyword>
<dbReference type="InterPro" id="IPR050058">
    <property type="entry name" value="Ala-tRNA_ligase"/>
</dbReference>
<keyword evidence="5" id="KW-0547">Nucleotide-binding</keyword>
<dbReference type="SUPFAM" id="SSF55681">
    <property type="entry name" value="Class II aaRS and biotin synthetases"/>
    <property type="match status" value="1"/>
</dbReference>
<dbReference type="GO" id="GO:0004813">
    <property type="term" value="F:alanine-tRNA ligase activity"/>
    <property type="evidence" value="ECO:0007669"/>
    <property type="project" value="UniProtKB-EC"/>
</dbReference>
<protein>
    <recommendedName>
        <fullName evidence="2">alanine--tRNA ligase</fullName>
        <ecNumber evidence="2">6.1.1.7</ecNumber>
    </recommendedName>
</protein>
<dbReference type="Gene3D" id="3.30.54.20">
    <property type="match status" value="1"/>
</dbReference>
<dbReference type="EC" id="6.1.1.7" evidence="2"/>
<comment type="caution">
    <text evidence="11">The sequence shown here is derived from an EMBL/GenBank/DDBJ whole genome shotgun (WGS) entry which is preliminary data.</text>
</comment>
<dbReference type="SUPFAM" id="SSF55186">
    <property type="entry name" value="ThrRS/AlaRS common domain"/>
    <property type="match status" value="1"/>
</dbReference>
<dbReference type="PANTHER" id="PTHR11777:SF9">
    <property type="entry name" value="ALANINE--TRNA LIGASE, CYTOPLASMIC"/>
    <property type="match status" value="1"/>
</dbReference>
<dbReference type="GO" id="GO:0002161">
    <property type="term" value="F:aminoacyl-tRNA deacylase activity"/>
    <property type="evidence" value="ECO:0007669"/>
    <property type="project" value="TreeGrafter"/>
</dbReference>
<dbReference type="PANTHER" id="PTHR11777">
    <property type="entry name" value="ALANYL-TRNA SYNTHETASE"/>
    <property type="match status" value="1"/>
</dbReference>
<accession>A0A931SBU0</accession>
<reference evidence="11" key="1">
    <citation type="submission" date="2020-07" db="EMBL/GenBank/DDBJ databases">
        <title>Huge and variable diversity of episymbiotic CPR bacteria and DPANN archaea in groundwater ecosystems.</title>
        <authorList>
            <person name="He C.Y."/>
            <person name="Keren R."/>
            <person name="Whittaker M."/>
            <person name="Farag I.F."/>
            <person name="Doudna J."/>
            <person name="Cate J.H.D."/>
            <person name="Banfield J.F."/>
        </authorList>
    </citation>
    <scope>NUCLEOTIDE SEQUENCE</scope>
    <source>
        <strain evidence="11">NC_groundwater_193_Ag_S-0.1um_51_7</strain>
    </source>
</reference>
<dbReference type="InterPro" id="IPR012947">
    <property type="entry name" value="tRNA_SAD"/>
</dbReference>
<keyword evidence="9" id="KW-0030">Aminoacyl-tRNA synthetase</keyword>
<dbReference type="SMART" id="SM00863">
    <property type="entry name" value="tRNA_SAD"/>
    <property type="match status" value="1"/>
</dbReference>
<dbReference type="InterPro" id="IPR018163">
    <property type="entry name" value="Thr/Ala-tRNA-synth_IIc_edit"/>
</dbReference>
<evidence type="ECO:0000256" key="9">
    <source>
        <dbReference type="ARBA" id="ARBA00023146"/>
    </source>
</evidence>
<dbReference type="NCBIfam" id="NF002436">
    <property type="entry name" value="PRK01584.1"/>
    <property type="match status" value="1"/>
</dbReference>
<keyword evidence="8" id="KW-0648">Protein biosynthesis</keyword>
<organism evidence="11 12">
    <name type="scientific">Candidatus Sungiibacteriota bacterium</name>
    <dbReference type="NCBI Taxonomy" id="2750080"/>
    <lineage>
        <taxon>Bacteria</taxon>
        <taxon>Candidatus Sungiibacteriota</taxon>
    </lineage>
</organism>
<evidence type="ECO:0000256" key="5">
    <source>
        <dbReference type="ARBA" id="ARBA00022741"/>
    </source>
</evidence>
<evidence type="ECO:0000256" key="8">
    <source>
        <dbReference type="ARBA" id="ARBA00022917"/>
    </source>
</evidence>
<dbReference type="EMBL" id="JACOZA010000073">
    <property type="protein sequence ID" value="MBI2097026.1"/>
    <property type="molecule type" value="Genomic_DNA"/>
</dbReference>
<evidence type="ECO:0000256" key="1">
    <source>
        <dbReference type="ARBA" id="ARBA00008226"/>
    </source>
</evidence>
<evidence type="ECO:0000256" key="2">
    <source>
        <dbReference type="ARBA" id="ARBA00013168"/>
    </source>
</evidence>
<keyword evidence="7" id="KW-0694">RNA-binding</keyword>
<gene>
    <name evidence="11" type="ORF">HYT40_02655</name>
</gene>
<evidence type="ECO:0000256" key="7">
    <source>
        <dbReference type="ARBA" id="ARBA00022884"/>
    </source>
</evidence>
<dbReference type="SUPFAM" id="SSF101353">
    <property type="entry name" value="Putative anticodon-binding domain of alanyl-tRNA synthetase (AlaRS)"/>
    <property type="match status" value="1"/>
</dbReference>
<dbReference type="CDD" id="cd00673">
    <property type="entry name" value="AlaRS_core"/>
    <property type="match status" value="1"/>
</dbReference>
<dbReference type="FunFam" id="3.30.980.10:FF:000004">
    <property type="entry name" value="Alanine--tRNA ligase, cytoplasmic"/>
    <property type="match status" value="1"/>
</dbReference>
<evidence type="ECO:0000256" key="3">
    <source>
        <dbReference type="ARBA" id="ARBA00022555"/>
    </source>
</evidence>
<dbReference type="GO" id="GO:0005524">
    <property type="term" value="F:ATP binding"/>
    <property type="evidence" value="ECO:0007669"/>
    <property type="project" value="UniProtKB-KW"/>
</dbReference>
<dbReference type="InterPro" id="IPR018165">
    <property type="entry name" value="Ala-tRNA-synth_IIc_core"/>
</dbReference>
<dbReference type="InterPro" id="IPR018164">
    <property type="entry name" value="Ala-tRNA-synth_IIc_N"/>
</dbReference>
<dbReference type="Pfam" id="PF07973">
    <property type="entry name" value="tRNA_SAD"/>
    <property type="match status" value="1"/>
</dbReference>
<dbReference type="GO" id="GO:0005829">
    <property type="term" value="C:cytosol"/>
    <property type="evidence" value="ECO:0007669"/>
    <property type="project" value="TreeGrafter"/>
</dbReference>
<dbReference type="AlphaFoldDB" id="A0A931SBU0"/>